<organism evidence="1 2">
    <name type="scientific">Gigaspora margarita</name>
    <dbReference type="NCBI Taxonomy" id="4874"/>
    <lineage>
        <taxon>Eukaryota</taxon>
        <taxon>Fungi</taxon>
        <taxon>Fungi incertae sedis</taxon>
        <taxon>Mucoromycota</taxon>
        <taxon>Glomeromycotina</taxon>
        <taxon>Glomeromycetes</taxon>
        <taxon>Diversisporales</taxon>
        <taxon>Gigasporaceae</taxon>
        <taxon>Gigaspora</taxon>
    </lineage>
</organism>
<protein>
    <submittedName>
        <fullName evidence="1">24915_t:CDS:1</fullName>
    </submittedName>
</protein>
<accession>A0ABN7UPH7</accession>
<evidence type="ECO:0000313" key="2">
    <source>
        <dbReference type="Proteomes" id="UP000789901"/>
    </source>
</evidence>
<name>A0ABN7UPH7_GIGMA</name>
<evidence type="ECO:0000313" key="1">
    <source>
        <dbReference type="EMBL" id="CAG8632288.1"/>
    </source>
</evidence>
<keyword evidence="2" id="KW-1185">Reference proteome</keyword>
<sequence>MSVSPSTLYSQGNHIDLRKKIFPKCKNSQKTETHDVNGKSSSSCPECNQSFFDKWTHLCESTRLPNAPGALGLKPLEIVKAYKPKNIGFEINENIFQRVVSLDVNNFIQRIEYTEPKVVEIITEESTLLQDTMSELSPISSLNFENEIIFCLY</sequence>
<proteinExistence type="predicted"/>
<reference evidence="1 2" key="1">
    <citation type="submission" date="2021-06" db="EMBL/GenBank/DDBJ databases">
        <authorList>
            <person name="Kallberg Y."/>
            <person name="Tangrot J."/>
            <person name="Rosling A."/>
        </authorList>
    </citation>
    <scope>NUCLEOTIDE SEQUENCE [LARGE SCALE GENOMIC DNA]</scope>
    <source>
        <strain evidence="1 2">120-4 pot B 10/14</strain>
    </source>
</reference>
<comment type="caution">
    <text evidence="1">The sequence shown here is derived from an EMBL/GenBank/DDBJ whole genome shotgun (WGS) entry which is preliminary data.</text>
</comment>
<dbReference type="Proteomes" id="UP000789901">
    <property type="component" value="Unassembled WGS sequence"/>
</dbReference>
<dbReference type="EMBL" id="CAJVQB010004307">
    <property type="protein sequence ID" value="CAG8632288.1"/>
    <property type="molecule type" value="Genomic_DNA"/>
</dbReference>
<gene>
    <name evidence="1" type="ORF">GMARGA_LOCUS8398</name>
</gene>